<proteinExistence type="predicted"/>
<accession>G8LU02</accession>
<sequence>MGLDGYVQCNCIKEGKIKTPPFDLSLIKYENNIFDISEDVEDETFHSYLDWIENACNHPRLYYIHERVSNISGLNFLWSAIRKAGKEKFPILKSIWETDHLKPEKAKEALQEVELLKSKINEMEGVFLIDKITNEEFWAVFEDEDEWFYSHGGEFYYRLNNKGFCITDSEGKELFLSKDFTQDVTMTMNLDKVQFEVVFKDIIEGKTFESIKPIDRCINWERKEFYFPKELKVIRRRLEVKDFYSIEVLMRLFEASCITGNSVVWT</sequence>
<dbReference type="Proteomes" id="UP000005435">
    <property type="component" value="Chromosome"/>
</dbReference>
<dbReference type="EMBL" id="CP003065">
    <property type="protein sequence ID" value="AEV68390.1"/>
    <property type="molecule type" value="Genomic_DNA"/>
</dbReference>
<evidence type="ECO:0000313" key="1">
    <source>
        <dbReference type="EMBL" id="AEV68390.1"/>
    </source>
</evidence>
<reference evidence="2" key="1">
    <citation type="submission" date="2011-12" db="EMBL/GenBank/DDBJ databases">
        <title>Complete sequence of Clostridium clariflavum DSM 19732.</title>
        <authorList>
            <consortium name="US DOE Joint Genome Institute"/>
            <person name="Lucas S."/>
            <person name="Han J."/>
            <person name="Lapidus A."/>
            <person name="Cheng J.-F."/>
            <person name="Goodwin L."/>
            <person name="Pitluck S."/>
            <person name="Peters L."/>
            <person name="Teshima H."/>
            <person name="Detter J.C."/>
            <person name="Han C."/>
            <person name="Tapia R."/>
            <person name="Land M."/>
            <person name="Hauser L."/>
            <person name="Kyrpides N."/>
            <person name="Ivanova N."/>
            <person name="Pagani I."/>
            <person name="Kitzmiller T."/>
            <person name="Lynd L."/>
            <person name="Izquierdo J."/>
            <person name="Woyke T."/>
        </authorList>
    </citation>
    <scope>NUCLEOTIDE SEQUENCE [LARGE SCALE GENOMIC DNA]</scope>
    <source>
        <strain evidence="2">DSM 19732 / NBRC 101661 / EBR45</strain>
    </source>
</reference>
<dbReference type="AlphaFoldDB" id="G8LU02"/>
<dbReference type="eggNOG" id="ENOG5033WHG">
    <property type="taxonomic scope" value="Bacteria"/>
</dbReference>
<evidence type="ECO:0000313" key="2">
    <source>
        <dbReference type="Proteomes" id="UP000005435"/>
    </source>
</evidence>
<organism evidence="1 2">
    <name type="scientific">Acetivibrio clariflavus (strain DSM 19732 / NBRC 101661 / EBR45)</name>
    <name type="common">Clostridium clariflavum</name>
    <dbReference type="NCBI Taxonomy" id="720554"/>
    <lineage>
        <taxon>Bacteria</taxon>
        <taxon>Bacillati</taxon>
        <taxon>Bacillota</taxon>
        <taxon>Clostridia</taxon>
        <taxon>Eubacteriales</taxon>
        <taxon>Oscillospiraceae</taxon>
        <taxon>Acetivibrio</taxon>
    </lineage>
</organism>
<gene>
    <name evidence="1" type="ordered locus">Clocl_1781</name>
</gene>
<dbReference type="RefSeq" id="WP_014254976.1">
    <property type="nucleotide sequence ID" value="NC_016627.1"/>
</dbReference>
<dbReference type="HOGENOM" id="CLU_986598_0_0_9"/>
<protein>
    <submittedName>
        <fullName evidence="1">Uncharacterized protein</fullName>
    </submittedName>
</protein>
<name>G8LU02_ACECE</name>
<reference evidence="1 2" key="2">
    <citation type="journal article" date="2012" name="Stand. Genomic Sci.">
        <title>Complete Genome Sequence of Clostridium clariflavum DSM 19732.</title>
        <authorList>
            <person name="Izquierdo J.A."/>
            <person name="Goodwin L."/>
            <person name="Davenport K.W."/>
            <person name="Teshima H."/>
            <person name="Bruce D."/>
            <person name="Detter C."/>
            <person name="Tapia R."/>
            <person name="Han S."/>
            <person name="Land M."/>
            <person name="Hauser L."/>
            <person name="Jeffries C.D."/>
            <person name="Han J."/>
            <person name="Pitluck S."/>
            <person name="Nolan M."/>
            <person name="Chen A."/>
            <person name="Huntemann M."/>
            <person name="Mavromatis K."/>
            <person name="Mikhailova N."/>
            <person name="Liolios K."/>
            <person name="Woyke T."/>
            <person name="Lynd L.R."/>
        </authorList>
    </citation>
    <scope>NUCLEOTIDE SEQUENCE [LARGE SCALE GENOMIC DNA]</scope>
    <source>
        <strain evidence="2">DSM 19732 / NBRC 101661 / EBR45</strain>
    </source>
</reference>
<keyword evidence="2" id="KW-1185">Reference proteome</keyword>
<dbReference type="KEGG" id="ccl:Clocl_1781"/>
<dbReference type="STRING" id="720554.Clocl_1781"/>